<dbReference type="EMBL" id="CP036425">
    <property type="protein sequence ID" value="QDU33559.1"/>
    <property type="molecule type" value="Genomic_DNA"/>
</dbReference>
<gene>
    <name evidence="1" type="ORF">KS4_16100</name>
</gene>
<accession>A0A517YTN0</accession>
<proteinExistence type="predicted"/>
<evidence type="ECO:0008006" key="3">
    <source>
        <dbReference type="Google" id="ProtNLM"/>
    </source>
</evidence>
<dbReference type="Proteomes" id="UP000317369">
    <property type="component" value="Chromosome"/>
</dbReference>
<name>A0A517YTN0_9BACT</name>
<dbReference type="RefSeq" id="WP_145076690.1">
    <property type="nucleotide sequence ID" value="NZ_CP036425.1"/>
</dbReference>
<dbReference type="AlphaFoldDB" id="A0A517YTN0"/>
<keyword evidence="2" id="KW-1185">Reference proteome</keyword>
<dbReference type="KEGG" id="pcor:KS4_16100"/>
<sequence>MADAAKTNALAQTRRGQKLKPLKYEENSYNTLKIPRQYPLERLQCRFSCSYTASGGPTVRKFGLSNIVDRVDIKRNGNDTIASIPGHMLRLISQMQTNVKPNEKKPGTSNAAHTAFFAFRLPFNILSYLSLLDPTKDHDLDLTVHFNDPSAVFEGGSITNFVGQMDAETVAIAGGIPGMAGGAGKKYAVRYLVGRNVPIEMTQTDMQIPLSKARIYNRIILKAMDKFGNPSEDIFKGLRVVMGQTTFRLTADFTLRDELIERYNLDPDECEGLYVYDFTTAPERIHEALSNNDATMIFNMEWDVERHNEGDKIVMLEDLLMEKQRVA</sequence>
<reference evidence="1 2" key="1">
    <citation type="submission" date="2019-02" db="EMBL/GenBank/DDBJ databases">
        <title>Deep-cultivation of Planctomycetes and their phenomic and genomic characterization uncovers novel biology.</title>
        <authorList>
            <person name="Wiegand S."/>
            <person name="Jogler M."/>
            <person name="Boedeker C."/>
            <person name="Pinto D."/>
            <person name="Vollmers J."/>
            <person name="Rivas-Marin E."/>
            <person name="Kohn T."/>
            <person name="Peeters S.H."/>
            <person name="Heuer A."/>
            <person name="Rast P."/>
            <person name="Oberbeckmann S."/>
            <person name="Bunk B."/>
            <person name="Jeske O."/>
            <person name="Meyerdierks A."/>
            <person name="Storesund J.E."/>
            <person name="Kallscheuer N."/>
            <person name="Luecker S."/>
            <person name="Lage O.M."/>
            <person name="Pohl T."/>
            <person name="Merkel B.J."/>
            <person name="Hornburger P."/>
            <person name="Mueller R.-W."/>
            <person name="Bruemmer F."/>
            <person name="Labrenz M."/>
            <person name="Spormann A.M."/>
            <person name="Op den Camp H."/>
            <person name="Overmann J."/>
            <person name="Amann R."/>
            <person name="Jetten M.S.M."/>
            <person name="Mascher T."/>
            <person name="Medema M.H."/>
            <person name="Devos D.P."/>
            <person name="Kaster A.-K."/>
            <person name="Ovreas L."/>
            <person name="Rohde M."/>
            <person name="Galperin M.Y."/>
            <person name="Jogler C."/>
        </authorList>
    </citation>
    <scope>NUCLEOTIDE SEQUENCE [LARGE SCALE GENOMIC DNA]</scope>
    <source>
        <strain evidence="1 2">KS4</strain>
    </source>
</reference>
<evidence type="ECO:0000313" key="2">
    <source>
        <dbReference type="Proteomes" id="UP000317369"/>
    </source>
</evidence>
<evidence type="ECO:0000313" key="1">
    <source>
        <dbReference type="EMBL" id="QDU33559.1"/>
    </source>
</evidence>
<organism evidence="1 2">
    <name type="scientific">Poriferisphaera corsica</name>
    <dbReference type="NCBI Taxonomy" id="2528020"/>
    <lineage>
        <taxon>Bacteria</taxon>
        <taxon>Pseudomonadati</taxon>
        <taxon>Planctomycetota</taxon>
        <taxon>Phycisphaerae</taxon>
        <taxon>Phycisphaerales</taxon>
        <taxon>Phycisphaeraceae</taxon>
        <taxon>Poriferisphaera</taxon>
    </lineage>
</organism>
<protein>
    <recommendedName>
        <fullName evidence="3">Viral coat protein P2 N-terminal domain-containing protein</fullName>
    </recommendedName>
</protein>